<gene>
    <name evidence="1" type="ORF">O4J56_02465</name>
</gene>
<reference evidence="1 2" key="1">
    <citation type="submission" date="2023-01" db="EMBL/GenBank/DDBJ databases">
        <title>Draft genome sequence of Nocardiopsis sp. RSe5-2 isolated from halophytes.</title>
        <authorList>
            <person name="Duangmal K."/>
            <person name="Chantavorakit T."/>
        </authorList>
    </citation>
    <scope>NUCLEOTIDE SEQUENCE [LARGE SCALE GENOMIC DNA]</scope>
    <source>
        <strain evidence="1 2">RSe5-2</strain>
    </source>
</reference>
<accession>A0ABT4TXR6</accession>
<proteinExistence type="predicted"/>
<keyword evidence="2" id="KW-1185">Reference proteome</keyword>
<evidence type="ECO:0000313" key="2">
    <source>
        <dbReference type="Proteomes" id="UP001527866"/>
    </source>
</evidence>
<organism evidence="1 2">
    <name type="scientific">Nocardiopsis endophytica</name>
    <dbReference type="NCBI Taxonomy" id="3018445"/>
    <lineage>
        <taxon>Bacteria</taxon>
        <taxon>Bacillati</taxon>
        <taxon>Actinomycetota</taxon>
        <taxon>Actinomycetes</taxon>
        <taxon>Streptosporangiales</taxon>
        <taxon>Nocardiopsidaceae</taxon>
        <taxon>Nocardiopsis</taxon>
    </lineage>
</organism>
<comment type="caution">
    <text evidence="1">The sequence shown here is derived from an EMBL/GenBank/DDBJ whole genome shotgun (WGS) entry which is preliminary data.</text>
</comment>
<dbReference type="RefSeq" id="WP_270683396.1">
    <property type="nucleotide sequence ID" value="NZ_JAQFWQ010000004.1"/>
</dbReference>
<dbReference type="Proteomes" id="UP001527866">
    <property type="component" value="Unassembled WGS sequence"/>
</dbReference>
<dbReference type="EMBL" id="JAQFWQ010000004">
    <property type="protein sequence ID" value="MDA2809491.1"/>
    <property type="molecule type" value="Genomic_DNA"/>
</dbReference>
<sequence length="310" mass="34218">MAPLRTDLRHAHRTASCQYGLITADQARACGLSRTDIRRLLEARRWRTAFALPGVYCVHPFPPFPAARRAPLLPLFRHAQAAQLALGPRAVASGTTAALLWGLRGLQGLGHPLHFTLPHPPKAVNPAHIRTNTWRIAPREVTVRHGLRITVPERTLRDAVLQSDRDTAVALMDSAVHLGLVSADHLPALEAANAGRPGCRRSREWWPLSDGRAQNPLQTRIRLACTDAGIPPDDLQRPLPLPDGNTAYAHLWWNSGPVAVEAPWSSLTRADCARHKAILDTHPDAHLLRISRRDLPDLDEVVKTISEALR</sequence>
<evidence type="ECO:0000313" key="1">
    <source>
        <dbReference type="EMBL" id="MDA2809491.1"/>
    </source>
</evidence>
<protein>
    <submittedName>
        <fullName evidence="1">Type IV toxin-antitoxin system AbiEi family antitoxin domain-containing protein</fullName>
    </submittedName>
</protein>
<name>A0ABT4TXR6_9ACTN</name>